<dbReference type="SUPFAM" id="SSF55874">
    <property type="entry name" value="ATPase domain of HSP90 chaperone/DNA topoisomerase II/histidine kinase"/>
    <property type="match status" value="1"/>
</dbReference>
<dbReference type="STRING" id="1294142.CINTURNW_4284"/>
<feature type="domain" description="HAMP" evidence="11">
    <location>
        <begin position="229"/>
        <end position="282"/>
    </location>
</feature>
<evidence type="ECO:0000256" key="4">
    <source>
        <dbReference type="ARBA" id="ARBA00022553"/>
    </source>
</evidence>
<dbReference type="SMART" id="SM00388">
    <property type="entry name" value="HisKA"/>
    <property type="match status" value="1"/>
</dbReference>
<dbReference type="InterPro" id="IPR036097">
    <property type="entry name" value="HisK_dim/P_sf"/>
</dbReference>
<dbReference type="Gene3D" id="1.10.287.130">
    <property type="match status" value="1"/>
</dbReference>
<dbReference type="SUPFAM" id="SSF158472">
    <property type="entry name" value="HAMP domain-like"/>
    <property type="match status" value="1"/>
</dbReference>
<keyword evidence="9" id="KW-0812">Transmembrane</keyword>
<evidence type="ECO:0000259" key="10">
    <source>
        <dbReference type="PROSITE" id="PS50109"/>
    </source>
</evidence>
<dbReference type="SMART" id="SM00387">
    <property type="entry name" value="HATPase_c"/>
    <property type="match status" value="1"/>
</dbReference>
<dbReference type="Proteomes" id="UP000016721">
    <property type="component" value="Unassembled WGS sequence"/>
</dbReference>
<dbReference type="PROSITE" id="PS50885">
    <property type="entry name" value="HAMP"/>
    <property type="match status" value="1"/>
</dbReference>
<dbReference type="HOGENOM" id="CLU_000445_89_6_9"/>
<dbReference type="CDD" id="cd00075">
    <property type="entry name" value="HATPase"/>
    <property type="match status" value="1"/>
</dbReference>
<dbReference type="InterPro" id="IPR003661">
    <property type="entry name" value="HisK_dim/P_dom"/>
</dbReference>
<evidence type="ECO:0000256" key="7">
    <source>
        <dbReference type="ARBA" id="ARBA00023012"/>
    </source>
</evidence>
<sequence>MKNNKGKYDKEIEDITNIATKIFKGSVKLIKEQYKVLITKVRLSIVLKLNVMYILVCLNLLFFINLFITGIYGYFTFTKINSNIEKSFVTISKELKAAEDLSIDRLNLLKEANGYEIIIYDNNKKILYKNSEVDINELSKDNVRVLEYGQFKFQNNISEETIKNNINSIFNINYIYDRAAEESGGKFNIQIKYNLYEDFRFLGNFILWVVIAEMVCLFLSLGNVKSRSKKILKPIDDMNKTIENITIKHIDTRLSVGGTQDELKDLAKTFNGMLDRIQEAYNIQNQFVSDASHELRTPIAVIQGYARLLDRWGKEDKEALEESISAIKSEANNMKDLVEKLLFLARGDKNTQPVIMEEFDLNFLVDELLKETKLIDNDHNISCDKNESVKIYADEKLLKQAFRIFLDNSIKYTPKGGNIGISTYVNGNNVEIVIKDNGIGIDEKDIPKIFDRFYRADESRTRETGGNGLGLSIAKWIIMKHKGKITVNSSLNVGTTIIINLPMNT</sequence>
<dbReference type="SMART" id="SM00304">
    <property type="entry name" value="HAMP"/>
    <property type="match status" value="1"/>
</dbReference>
<keyword evidence="7" id="KW-0902">Two-component regulatory system</keyword>
<keyword evidence="6 12" id="KW-0418">Kinase</keyword>
<dbReference type="FunFam" id="1.10.287.130:FF:000001">
    <property type="entry name" value="Two-component sensor histidine kinase"/>
    <property type="match status" value="1"/>
</dbReference>
<proteinExistence type="predicted"/>
<dbReference type="InterPro" id="IPR050736">
    <property type="entry name" value="Sensor_HK_Regulatory"/>
</dbReference>
<dbReference type="SUPFAM" id="SSF47384">
    <property type="entry name" value="Homodimeric domain of signal transducing histidine kinase"/>
    <property type="match status" value="1"/>
</dbReference>
<protein>
    <recommendedName>
        <fullName evidence="3">histidine kinase</fullName>
        <ecNumber evidence="3">2.7.13.3</ecNumber>
    </recommendedName>
</protein>
<dbReference type="PANTHER" id="PTHR43711">
    <property type="entry name" value="TWO-COMPONENT HISTIDINE KINASE"/>
    <property type="match status" value="1"/>
</dbReference>
<dbReference type="Gene3D" id="6.10.340.10">
    <property type="match status" value="1"/>
</dbReference>
<organism evidence="12 13">
    <name type="scientific">Clostridium intestinale URNW</name>
    <dbReference type="NCBI Taxonomy" id="1294142"/>
    <lineage>
        <taxon>Bacteria</taxon>
        <taxon>Bacillati</taxon>
        <taxon>Bacillota</taxon>
        <taxon>Clostridia</taxon>
        <taxon>Eubacteriales</taxon>
        <taxon>Clostridiaceae</taxon>
        <taxon>Clostridium</taxon>
    </lineage>
</organism>
<keyword evidence="9" id="KW-1133">Transmembrane helix</keyword>
<comment type="subcellular location">
    <subcellularLocation>
        <location evidence="2">Membrane</location>
    </subcellularLocation>
</comment>
<keyword evidence="8 9" id="KW-0472">Membrane</keyword>
<evidence type="ECO:0000256" key="5">
    <source>
        <dbReference type="ARBA" id="ARBA00022679"/>
    </source>
</evidence>
<accession>U2PPY1</accession>
<dbReference type="PANTHER" id="PTHR43711:SF28">
    <property type="entry name" value="SENSOR HISTIDINE KINASE YXDK"/>
    <property type="match status" value="1"/>
</dbReference>
<dbReference type="InterPro" id="IPR003660">
    <property type="entry name" value="HAMP_dom"/>
</dbReference>
<dbReference type="GO" id="GO:0000155">
    <property type="term" value="F:phosphorelay sensor kinase activity"/>
    <property type="evidence" value="ECO:0007669"/>
    <property type="project" value="InterPro"/>
</dbReference>
<gene>
    <name evidence="12" type="ORF">CINTURNW_4284</name>
</gene>
<dbReference type="EMBL" id="APJA01000035">
    <property type="protein sequence ID" value="ERK28485.1"/>
    <property type="molecule type" value="Genomic_DNA"/>
</dbReference>
<dbReference type="EC" id="2.7.13.3" evidence="3"/>
<keyword evidence="13" id="KW-1185">Reference proteome</keyword>
<dbReference type="Pfam" id="PF00672">
    <property type="entry name" value="HAMP"/>
    <property type="match status" value="1"/>
</dbReference>
<dbReference type="InterPro" id="IPR004358">
    <property type="entry name" value="Sig_transdc_His_kin-like_C"/>
</dbReference>
<feature type="transmembrane region" description="Helical" evidence="9">
    <location>
        <begin position="51"/>
        <end position="75"/>
    </location>
</feature>
<keyword evidence="5" id="KW-0808">Transferase</keyword>
<dbReference type="PROSITE" id="PS50109">
    <property type="entry name" value="HIS_KIN"/>
    <property type="match status" value="1"/>
</dbReference>
<dbReference type="FunFam" id="3.30.565.10:FF:000006">
    <property type="entry name" value="Sensor histidine kinase WalK"/>
    <property type="match status" value="1"/>
</dbReference>
<evidence type="ECO:0000256" key="6">
    <source>
        <dbReference type="ARBA" id="ARBA00022777"/>
    </source>
</evidence>
<dbReference type="InterPro" id="IPR036890">
    <property type="entry name" value="HATPase_C_sf"/>
</dbReference>
<dbReference type="Gene3D" id="3.30.565.10">
    <property type="entry name" value="Histidine kinase-like ATPase, C-terminal domain"/>
    <property type="match status" value="1"/>
</dbReference>
<evidence type="ECO:0000313" key="13">
    <source>
        <dbReference type="Proteomes" id="UP000016721"/>
    </source>
</evidence>
<dbReference type="eggNOG" id="COG5002">
    <property type="taxonomic scope" value="Bacteria"/>
</dbReference>
<feature type="domain" description="Histidine kinase" evidence="10">
    <location>
        <begin position="290"/>
        <end position="505"/>
    </location>
</feature>
<dbReference type="RefSeq" id="WP_021804132.1">
    <property type="nucleotide sequence ID" value="NZ_KI273145.1"/>
</dbReference>
<dbReference type="InterPro" id="IPR005467">
    <property type="entry name" value="His_kinase_dom"/>
</dbReference>
<name>U2PPY1_9CLOT</name>
<comment type="catalytic activity">
    <reaction evidence="1">
        <text>ATP + protein L-histidine = ADP + protein N-phospho-L-histidine.</text>
        <dbReference type="EC" id="2.7.13.3"/>
    </reaction>
</comment>
<feature type="transmembrane region" description="Helical" evidence="9">
    <location>
        <begin position="205"/>
        <end position="224"/>
    </location>
</feature>
<dbReference type="PATRIC" id="fig|1294142.3.peg.4420"/>
<dbReference type="CDD" id="cd06225">
    <property type="entry name" value="HAMP"/>
    <property type="match status" value="1"/>
</dbReference>
<evidence type="ECO:0000259" key="11">
    <source>
        <dbReference type="PROSITE" id="PS50885"/>
    </source>
</evidence>
<dbReference type="GO" id="GO:0016020">
    <property type="term" value="C:membrane"/>
    <property type="evidence" value="ECO:0007669"/>
    <property type="project" value="UniProtKB-SubCell"/>
</dbReference>
<dbReference type="Pfam" id="PF02518">
    <property type="entry name" value="HATPase_c"/>
    <property type="match status" value="1"/>
</dbReference>
<evidence type="ECO:0000256" key="9">
    <source>
        <dbReference type="SAM" id="Phobius"/>
    </source>
</evidence>
<evidence type="ECO:0000313" key="12">
    <source>
        <dbReference type="EMBL" id="ERK28485.1"/>
    </source>
</evidence>
<evidence type="ECO:0000256" key="2">
    <source>
        <dbReference type="ARBA" id="ARBA00004370"/>
    </source>
</evidence>
<evidence type="ECO:0000256" key="3">
    <source>
        <dbReference type="ARBA" id="ARBA00012438"/>
    </source>
</evidence>
<dbReference type="CDD" id="cd00082">
    <property type="entry name" value="HisKA"/>
    <property type="match status" value="1"/>
</dbReference>
<dbReference type="InterPro" id="IPR003594">
    <property type="entry name" value="HATPase_dom"/>
</dbReference>
<comment type="caution">
    <text evidence="12">The sequence shown here is derived from an EMBL/GenBank/DDBJ whole genome shotgun (WGS) entry which is preliminary data.</text>
</comment>
<dbReference type="PRINTS" id="PR00344">
    <property type="entry name" value="BCTRLSENSOR"/>
</dbReference>
<dbReference type="Pfam" id="PF00512">
    <property type="entry name" value="HisKA"/>
    <property type="match status" value="1"/>
</dbReference>
<keyword evidence="4" id="KW-0597">Phosphoprotein</keyword>
<dbReference type="AlphaFoldDB" id="U2PPY1"/>
<evidence type="ECO:0000256" key="8">
    <source>
        <dbReference type="ARBA" id="ARBA00023136"/>
    </source>
</evidence>
<evidence type="ECO:0000256" key="1">
    <source>
        <dbReference type="ARBA" id="ARBA00000085"/>
    </source>
</evidence>
<reference evidence="12 13" key="1">
    <citation type="journal article" date="2013" name="Genome Announc.">
        <title>Draft Genome Sequence of the Hydrogen- and Ethanol-Producing Bacterium Clostridium intestinale Strain URNW.</title>
        <authorList>
            <person name="Lal S."/>
            <person name="Ramachandran U."/>
            <person name="Zhang X."/>
            <person name="Sparling R."/>
            <person name="Levin D.B."/>
        </authorList>
    </citation>
    <scope>NUCLEOTIDE SEQUENCE [LARGE SCALE GENOMIC DNA]</scope>
    <source>
        <strain evidence="12 13">URNW</strain>
    </source>
</reference>